<evidence type="ECO:0000313" key="3">
    <source>
        <dbReference type="EMBL" id="KAK1379433.1"/>
    </source>
</evidence>
<name>A0AAD8I5Z4_9APIA</name>
<reference evidence="3" key="1">
    <citation type="submission" date="2023-02" db="EMBL/GenBank/DDBJ databases">
        <title>Genome of toxic invasive species Heracleum sosnowskyi carries increased number of genes despite the absence of recent whole-genome duplications.</title>
        <authorList>
            <person name="Schelkunov M."/>
            <person name="Shtratnikova V."/>
            <person name="Makarenko M."/>
            <person name="Klepikova A."/>
            <person name="Omelchenko D."/>
            <person name="Novikova G."/>
            <person name="Obukhova E."/>
            <person name="Bogdanov V."/>
            <person name="Penin A."/>
            <person name="Logacheva M."/>
        </authorList>
    </citation>
    <scope>NUCLEOTIDE SEQUENCE</scope>
    <source>
        <strain evidence="3">Hsosn_3</strain>
        <tissue evidence="3">Leaf</tissue>
    </source>
</reference>
<reference evidence="3" key="2">
    <citation type="submission" date="2023-05" db="EMBL/GenBank/DDBJ databases">
        <authorList>
            <person name="Schelkunov M.I."/>
        </authorList>
    </citation>
    <scope>NUCLEOTIDE SEQUENCE</scope>
    <source>
        <strain evidence="3">Hsosn_3</strain>
        <tissue evidence="3">Leaf</tissue>
    </source>
</reference>
<keyword evidence="4" id="KW-1185">Reference proteome</keyword>
<accession>A0AAD8I5Z4</accession>
<proteinExistence type="predicted"/>
<dbReference type="Proteomes" id="UP001237642">
    <property type="component" value="Unassembled WGS sequence"/>
</dbReference>
<dbReference type="InterPro" id="IPR008906">
    <property type="entry name" value="HATC_C_dom"/>
</dbReference>
<protein>
    <submittedName>
        <fullName evidence="3">HAT, C-terminal dimerization domain-containing protein</fullName>
    </submittedName>
</protein>
<dbReference type="InterPro" id="IPR012337">
    <property type="entry name" value="RNaseH-like_sf"/>
</dbReference>
<dbReference type="PANTHER" id="PTHR23272">
    <property type="entry name" value="BED FINGER-RELATED"/>
    <property type="match status" value="1"/>
</dbReference>
<evidence type="ECO:0000259" key="2">
    <source>
        <dbReference type="Pfam" id="PF14372"/>
    </source>
</evidence>
<feature type="domain" description="HAT C-terminal dimerisation" evidence="1">
    <location>
        <begin position="208"/>
        <end position="289"/>
    </location>
</feature>
<dbReference type="GO" id="GO:0003677">
    <property type="term" value="F:DNA binding"/>
    <property type="evidence" value="ECO:0007669"/>
    <property type="project" value="InterPro"/>
</dbReference>
<feature type="domain" description="hAT-like transposase RNase-H fold" evidence="2">
    <location>
        <begin position="53"/>
        <end position="154"/>
    </location>
</feature>
<comment type="caution">
    <text evidence="3">The sequence shown here is derived from an EMBL/GenBank/DDBJ whole genome shotgun (WGS) entry which is preliminary data.</text>
</comment>
<dbReference type="InterPro" id="IPR025525">
    <property type="entry name" value="hAT-like_transposase_RNase-H"/>
</dbReference>
<sequence length="312" mass="35570">MLSCAIEFKDAFFIYSTSDLEFKEYVPSPGDWERVEGVCSFLEVFSDVTKVVSGSEYSTSNLFLSEIRRVKQIIDIRAIDPNMHIREMARKMELKFEKYWGETNLVMSIGAVLDPRFKMILPKFCFPTLYPIASDSEKNLSYLRNALTDLYLEYCKEDKDALTRNESSEVSSSDANFFNEQRETPKGINDFESFIRESGGIIEPTKSELEEYLSENIIPPNSKFDALAWWKANASKFPVLSKMASDVLSIPISTVASESTFSAGSRVIEPHRSCLKPKTVDVLLCGADWVRELYGLKKCKQNEDKEIVVHLD</sequence>
<dbReference type="SUPFAM" id="SSF53098">
    <property type="entry name" value="Ribonuclease H-like"/>
    <property type="match status" value="1"/>
</dbReference>
<evidence type="ECO:0000259" key="1">
    <source>
        <dbReference type="Pfam" id="PF05699"/>
    </source>
</evidence>
<gene>
    <name evidence="3" type="ORF">POM88_026177</name>
</gene>
<dbReference type="Pfam" id="PF05699">
    <property type="entry name" value="Dimer_Tnp_hAT"/>
    <property type="match status" value="1"/>
</dbReference>
<dbReference type="EMBL" id="JAUIZM010000006">
    <property type="protein sequence ID" value="KAK1379433.1"/>
    <property type="molecule type" value="Genomic_DNA"/>
</dbReference>
<dbReference type="Pfam" id="PF14372">
    <property type="entry name" value="hAT-like_RNase-H"/>
    <property type="match status" value="1"/>
</dbReference>
<dbReference type="GO" id="GO:0046983">
    <property type="term" value="F:protein dimerization activity"/>
    <property type="evidence" value="ECO:0007669"/>
    <property type="project" value="InterPro"/>
</dbReference>
<evidence type="ECO:0000313" key="4">
    <source>
        <dbReference type="Proteomes" id="UP001237642"/>
    </source>
</evidence>
<organism evidence="3 4">
    <name type="scientific">Heracleum sosnowskyi</name>
    <dbReference type="NCBI Taxonomy" id="360622"/>
    <lineage>
        <taxon>Eukaryota</taxon>
        <taxon>Viridiplantae</taxon>
        <taxon>Streptophyta</taxon>
        <taxon>Embryophyta</taxon>
        <taxon>Tracheophyta</taxon>
        <taxon>Spermatophyta</taxon>
        <taxon>Magnoliopsida</taxon>
        <taxon>eudicotyledons</taxon>
        <taxon>Gunneridae</taxon>
        <taxon>Pentapetalae</taxon>
        <taxon>asterids</taxon>
        <taxon>campanulids</taxon>
        <taxon>Apiales</taxon>
        <taxon>Apiaceae</taxon>
        <taxon>Apioideae</taxon>
        <taxon>apioid superclade</taxon>
        <taxon>Tordylieae</taxon>
        <taxon>Tordyliinae</taxon>
        <taxon>Heracleum</taxon>
    </lineage>
</organism>
<dbReference type="AlphaFoldDB" id="A0AAD8I5Z4"/>
<dbReference type="PANTHER" id="PTHR23272:SF182">
    <property type="entry name" value="OS09G0381850 PROTEIN"/>
    <property type="match status" value="1"/>
</dbReference>